<proteinExistence type="predicted"/>
<name>A0ABY7QB56_9ACTN</name>
<feature type="transmembrane region" description="Helical" evidence="2">
    <location>
        <begin position="38"/>
        <end position="58"/>
    </location>
</feature>
<keyword evidence="4" id="KW-1185">Reference proteome</keyword>
<evidence type="ECO:0000256" key="1">
    <source>
        <dbReference type="SAM" id="MobiDB-lite"/>
    </source>
</evidence>
<protein>
    <submittedName>
        <fullName evidence="3">Uncharacterized protein</fullName>
    </submittedName>
</protein>
<organism evidence="3 4">
    <name type="scientific">Kitasatospora cathayae</name>
    <dbReference type="NCBI Taxonomy" id="3004092"/>
    <lineage>
        <taxon>Bacteria</taxon>
        <taxon>Bacillati</taxon>
        <taxon>Actinomycetota</taxon>
        <taxon>Actinomycetes</taxon>
        <taxon>Kitasatosporales</taxon>
        <taxon>Streptomycetaceae</taxon>
        <taxon>Kitasatospora</taxon>
    </lineage>
</organism>
<evidence type="ECO:0000256" key="2">
    <source>
        <dbReference type="SAM" id="Phobius"/>
    </source>
</evidence>
<keyword evidence="2" id="KW-0472">Membrane</keyword>
<sequence>MGDQRDTRNEISHSTIHGNVFMGGIVSLLGGRRPRPRLLVAVVCALALLGAGTTYWALHGRTDGSSGPELSAHYDPEHGDSNTTAVVPRTVKPTELPAVTDCGGARAWSHAQGGTDVGASPLSVSMVGNGHTVAIEQVRATVVGEPRDPMPGTVVDCTGQGEGKKIDMGVDLDSTNPIALIAGPGPVSFAPYFTDRYLYLENQKPEIVSLTVLATRHSYDYVLTVEGTVDGKHHTWTVRDGDHPFRISGVRMERGTVLDTLGRGWETVYDRGYGERVRCNPCFDQDEKEIPGTAVAVAPTGYTFTSAPGADPAEPPAPPKERPAAPTPPLTVDEHDAESVGIAWAVTSGSFDLSRGDTGAAVLSRVRRYLTPELADAGGGLNACAADSSAWPAEVTAHRGWSVVMRARARPLEGHPDPRELTGDTVGLEVRIDCAYVAEDGWSHTPKGLFVALLRLQRQPGGGYLISDIGKKYDIPALTDPTLQP</sequence>
<evidence type="ECO:0000313" key="3">
    <source>
        <dbReference type="EMBL" id="WBP89969.1"/>
    </source>
</evidence>
<dbReference type="Proteomes" id="UP001212821">
    <property type="component" value="Chromosome"/>
</dbReference>
<reference evidence="4" key="1">
    <citation type="submission" date="2022-12" db="EMBL/GenBank/DDBJ databases">
        <authorList>
            <person name="Mo P."/>
        </authorList>
    </citation>
    <scope>NUCLEOTIDE SEQUENCE [LARGE SCALE GENOMIC DNA]</scope>
    <source>
        <strain evidence="4">HUAS 3-15</strain>
    </source>
</reference>
<keyword evidence="2" id="KW-0812">Transmembrane</keyword>
<keyword evidence="2" id="KW-1133">Transmembrane helix</keyword>
<dbReference type="RefSeq" id="WP_270148487.1">
    <property type="nucleotide sequence ID" value="NZ_CP115450.1"/>
</dbReference>
<feature type="region of interest" description="Disordered" evidence="1">
    <location>
        <begin position="66"/>
        <end position="85"/>
    </location>
</feature>
<feature type="region of interest" description="Disordered" evidence="1">
    <location>
        <begin position="304"/>
        <end position="333"/>
    </location>
</feature>
<accession>A0ABY7QB56</accession>
<evidence type="ECO:0000313" key="4">
    <source>
        <dbReference type="Proteomes" id="UP001212821"/>
    </source>
</evidence>
<dbReference type="EMBL" id="CP115450">
    <property type="protein sequence ID" value="WBP89969.1"/>
    <property type="molecule type" value="Genomic_DNA"/>
</dbReference>
<gene>
    <name evidence="3" type="ORF">O1G21_31745</name>
</gene>